<sequence>MMTQPTITVRMYRALGGEGSDYRGYLGDCFLIRVANELNPPAHILIDFGVLMGTTQAHERMRKIATDIVIMTGGKFDDEGKITQKGTLDLLVITHEHWDHLSGFSQAQDIIFSGLAIQQLWMAWTEDDNDALANQLRQERDRRTLSLAALSEMIQKVAEGLNPSPLAADRQIALSGLDAFLGPLVEPVEQERADNGLAARTTAPRRLQSREIIAKLKTEAVSKAFLSPGQVVTAPGGIKTYVLGPPRNISRLKKDKPSGTAKETYFDNQALEERLFRIVDNTPLDPDNDQPFAKRFNCFHVEQVHASNEASAGSDWSTFLWFKEHYFAQTSEDGCDLSRRTIDSDWMGAAGQLALKLDADTNNTSLVLAFELPDGTFMLFPGDAQVGNWLSWHDQSYLYGHQELTAADILGRVRFYKVSHHGSDNATIKERGLGLMTHPDLVAAISTDEAFGKQQGVKGWHMPDARLNDALLAATKGRVFRNDDPTDTLYPHFDNRLSSCELYLEYTVYNATE</sequence>
<protein>
    <submittedName>
        <fullName evidence="1">Uncharacterized protein</fullName>
    </submittedName>
</protein>
<dbReference type="EMBL" id="CP035382">
    <property type="protein sequence ID" value="QDK17102.1"/>
    <property type="molecule type" value="Genomic_DNA"/>
</dbReference>
<proteinExistence type="predicted"/>
<dbReference type="InterPro" id="IPR036866">
    <property type="entry name" value="RibonucZ/Hydroxyglut_hydro"/>
</dbReference>
<organism evidence="1 2">
    <name type="scientific">Leclercia adecarboxylata</name>
    <dbReference type="NCBI Taxonomy" id="83655"/>
    <lineage>
        <taxon>Bacteria</taxon>
        <taxon>Pseudomonadati</taxon>
        <taxon>Pseudomonadota</taxon>
        <taxon>Gammaproteobacteria</taxon>
        <taxon>Enterobacterales</taxon>
        <taxon>Enterobacteriaceae</taxon>
        <taxon>Leclercia</taxon>
    </lineage>
</organism>
<reference evidence="1 2" key="1">
    <citation type="submission" date="2019-01" db="EMBL/GenBank/DDBJ databases">
        <title>Florfenicol resistance in Enterobacteriaceae and whole-genome sequence analysis of florfenicol-resistant Leclercia adecarboxylata strain R25.</title>
        <authorList>
            <person name="Bao Q."/>
            <person name="Ying Y."/>
        </authorList>
    </citation>
    <scope>NUCLEOTIDE SEQUENCE [LARGE SCALE GENOMIC DNA]</scope>
    <source>
        <strain evidence="1 2">R25</strain>
    </source>
</reference>
<name>A0AAP9D9F3_9ENTR</name>
<evidence type="ECO:0000313" key="1">
    <source>
        <dbReference type="EMBL" id="QDK17102.1"/>
    </source>
</evidence>
<accession>A0AAP9D9F3</accession>
<dbReference type="Proteomes" id="UP000317812">
    <property type="component" value="Chromosome"/>
</dbReference>
<dbReference type="AlphaFoldDB" id="A0AAP9D9F3"/>
<dbReference type="SUPFAM" id="SSF56281">
    <property type="entry name" value="Metallo-hydrolase/oxidoreductase"/>
    <property type="match status" value="1"/>
</dbReference>
<gene>
    <name evidence="1" type="ORF">ES815_01785</name>
</gene>
<dbReference type="Gene3D" id="3.60.15.10">
    <property type="entry name" value="Ribonuclease Z/Hydroxyacylglutathione hydrolase-like"/>
    <property type="match status" value="1"/>
</dbReference>
<evidence type="ECO:0000313" key="2">
    <source>
        <dbReference type="Proteomes" id="UP000317812"/>
    </source>
</evidence>